<dbReference type="Pfam" id="PF10566">
    <property type="entry name" value="Glyco_hydro_97"/>
    <property type="match status" value="1"/>
</dbReference>
<dbReference type="Pfam" id="PF14509">
    <property type="entry name" value="GH97_C"/>
    <property type="match status" value="1"/>
</dbReference>
<dbReference type="InterPro" id="IPR029483">
    <property type="entry name" value="GH97_C"/>
</dbReference>
<dbReference type="Gene3D" id="2.60.40.1180">
    <property type="entry name" value="Golgi alpha-mannosidase II"/>
    <property type="match status" value="1"/>
</dbReference>
<reference evidence="7 8" key="1">
    <citation type="submission" date="2023-01" db="EMBL/GenBank/DDBJ databases">
        <title>Novel species of the genus Asticcacaulis isolated from rivers.</title>
        <authorList>
            <person name="Lu H."/>
        </authorList>
    </citation>
    <scope>NUCLEOTIDE SEQUENCE [LARGE SCALE GENOMIC DNA]</scope>
    <source>
        <strain evidence="7 8">LKC15W</strain>
    </source>
</reference>
<evidence type="ECO:0000256" key="3">
    <source>
        <dbReference type="SAM" id="SignalP"/>
    </source>
</evidence>
<accession>A0ABT5HNK7</accession>
<evidence type="ECO:0000256" key="2">
    <source>
        <dbReference type="ARBA" id="ARBA00023295"/>
    </source>
</evidence>
<dbReference type="PANTHER" id="PTHR35803:SF2">
    <property type="entry name" value="RETAINING ALPHA-GALACTOSIDASE"/>
    <property type="match status" value="1"/>
</dbReference>
<dbReference type="InterPro" id="IPR014718">
    <property type="entry name" value="GH-type_carb-bd"/>
</dbReference>
<feature type="chain" id="PRO_5045564777" evidence="3">
    <location>
        <begin position="29"/>
        <end position="677"/>
    </location>
</feature>
<organism evidence="7 8">
    <name type="scientific">Asticcacaulis machinosus</name>
    <dbReference type="NCBI Taxonomy" id="2984211"/>
    <lineage>
        <taxon>Bacteria</taxon>
        <taxon>Pseudomonadati</taxon>
        <taxon>Pseudomonadota</taxon>
        <taxon>Alphaproteobacteria</taxon>
        <taxon>Caulobacterales</taxon>
        <taxon>Caulobacteraceae</taxon>
        <taxon>Asticcacaulis</taxon>
    </lineage>
</organism>
<dbReference type="InterPro" id="IPR013785">
    <property type="entry name" value="Aldolase_TIM"/>
</dbReference>
<proteinExistence type="predicted"/>
<feature type="domain" description="Glycosyl-hydrolase 97 N-terminal" evidence="5">
    <location>
        <begin position="34"/>
        <end position="300"/>
    </location>
</feature>
<dbReference type="RefSeq" id="WP_272746138.1">
    <property type="nucleotide sequence ID" value="NZ_JAQQKV010000005.1"/>
</dbReference>
<dbReference type="Gene3D" id="2.70.98.10">
    <property type="match status" value="1"/>
</dbReference>
<sequence length="677" mass="73688">MLSYLKSPSLGLFCAASLLAMTATLARAGTVVTTSPDGRNVIRVETSATGLTYSVSRDGHPIIAPSPLGLRFDAGQIGASAVDVVGQKTITVNTTYTPVVGKASRVADHYNQTRIDLNQPGPVQLNYTLIVRAYDEGVALRYVLPQQPGLPETLKIHQENTQFNFPNDYKCVGSNIGRYDSSSEAEFDPVKASKIRGSNRFMAPLVCKTGVENTTFAIAESDVRNYPGAYYAGRDDGGLGLATVLPPRFDSDRDLRFKSSVLATLSLKDGSAQTPWRVVMLGDTPGSLVASNLIPTLAEPSTLTDTSWIKAGKSAWDWWSHWTIDVPGAKAGINTATYKAYIDFAVAMKLEYILIDEGWSVGSSVEPTNNSDVTRAIPAVDMPDILKYAKSKGVGVWVWVQWKQLDAQMDQALAQYQAWGIKGIKVDFLDRNDQEMVDYYHKLLSKAAEHHIMVNLHGAYPPNGLARTYPNYVTQEGVMGAEYNKGTTRITATHNVTLPFTRMILGPIDYTPGGFRHLTPEAFAIQKRNSAPFVQTTRGQAVAMYVVYDSPFVTVADSPEVYKKADGSWADGAEFIRDVPATWDETRVLSGDIGQYIVTARRSGKTWYIGVMGNEDPRDLSVPLSFLGKGRFKARIHQDGADISSLSVSDQAVTADVTLNLKLAASGGAVVVLTPTK</sequence>
<evidence type="ECO:0000259" key="5">
    <source>
        <dbReference type="Pfam" id="PF14508"/>
    </source>
</evidence>
<dbReference type="Proteomes" id="UP001218579">
    <property type="component" value="Unassembled WGS sequence"/>
</dbReference>
<evidence type="ECO:0000256" key="1">
    <source>
        <dbReference type="ARBA" id="ARBA00022801"/>
    </source>
</evidence>
<dbReference type="InterPro" id="IPR029486">
    <property type="entry name" value="GH97_N"/>
</dbReference>
<keyword evidence="3" id="KW-0732">Signal</keyword>
<dbReference type="InterPro" id="IPR052720">
    <property type="entry name" value="Glycosyl_hydrolase_97"/>
</dbReference>
<keyword evidence="2" id="KW-0326">Glycosidase</keyword>
<keyword evidence="8" id="KW-1185">Reference proteome</keyword>
<dbReference type="PANTHER" id="PTHR35803">
    <property type="entry name" value="GLUCAN 1,4-ALPHA-GLUCOSIDASE SUSB-RELATED"/>
    <property type="match status" value="1"/>
</dbReference>
<feature type="domain" description="Glycosyl-hydrolase 97 catalytic" evidence="4">
    <location>
        <begin position="318"/>
        <end position="478"/>
    </location>
</feature>
<feature type="signal peptide" evidence="3">
    <location>
        <begin position="1"/>
        <end position="28"/>
    </location>
</feature>
<dbReference type="InterPro" id="IPR019563">
    <property type="entry name" value="GH97_catalytic"/>
</dbReference>
<name>A0ABT5HNK7_9CAUL</name>
<feature type="domain" description="Glycosyl-hydrolase 97 C-terminal oligomerisation" evidence="6">
    <location>
        <begin position="582"/>
        <end position="673"/>
    </location>
</feature>
<keyword evidence="1 7" id="KW-0378">Hydrolase</keyword>
<dbReference type="InterPro" id="IPR013780">
    <property type="entry name" value="Glyco_hydro_b"/>
</dbReference>
<dbReference type="GO" id="GO:0016787">
    <property type="term" value="F:hydrolase activity"/>
    <property type="evidence" value="ECO:0007669"/>
    <property type="project" value="UniProtKB-KW"/>
</dbReference>
<evidence type="ECO:0000313" key="7">
    <source>
        <dbReference type="EMBL" id="MDC7677818.1"/>
    </source>
</evidence>
<comment type="caution">
    <text evidence="7">The sequence shown here is derived from an EMBL/GenBank/DDBJ whole genome shotgun (WGS) entry which is preliminary data.</text>
</comment>
<evidence type="ECO:0000259" key="6">
    <source>
        <dbReference type="Pfam" id="PF14509"/>
    </source>
</evidence>
<gene>
    <name evidence="7" type="ORF">PQU98_16870</name>
</gene>
<evidence type="ECO:0000259" key="4">
    <source>
        <dbReference type="Pfam" id="PF10566"/>
    </source>
</evidence>
<dbReference type="SUPFAM" id="SSF51445">
    <property type="entry name" value="(Trans)glycosidases"/>
    <property type="match status" value="1"/>
</dbReference>
<protein>
    <submittedName>
        <fullName evidence="7">Glycoside hydrolase family 97 protein</fullName>
    </submittedName>
</protein>
<dbReference type="Pfam" id="PF14508">
    <property type="entry name" value="GH97_N"/>
    <property type="match status" value="1"/>
</dbReference>
<dbReference type="Gene3D" id="3.20.20.70">
    <property type="entry name" value="Aldolase class I"/>
    <property type="match status" value="1"/>
</dbReference>
<evidence type="ECO:0000313" key="8">
    <source>
        <dbReference type="Proteomes" id="UP001218579"/>
    </source>
</evidence>
<dbReference type="InterPro" id="IPR017853">
    <property type="entry name" value="GH"/>
</dbReference>
<dbReference type="EMBL" id="JAQQKV010000005">
    <property type="protein sequence ID" value="MDC7677818.1"/>
    <property type="molecule type" value="Genomic_DNA"/>
</dbReference>